<dbReference type="InterPro" id="IPR036286">
    <property type="entry name" value="LexA/Signal_pep-like_sf"/>
</dbReference>
<dbReference type="GO" id="GO:0009432">
    <property type="term" value="P:SOS response"/>
    <property type="evidence" value="ECO:0007669"/>
    <property type="project" value="UniProtKB-UniRule"/>
</dbReference>
<proteinExistence type="inferred from homology"/>
<keyword evidence="3 13" id="KW-0678">Repressor</keyword>
<reference evidence="17 18" key="1">
    <citation type="submission" date="2016-10" db="EMBL/GenBank/DDBJ databases">
        <authorList>
            <person name="de Groot N.N."/>
        </authorList>
    </citation>
    <scope>NUCLEOTIDE SEQUENCE [LARGE SCALE GENOMIC DNA]</scope>
    <source>
        <strain evidence="17 18">DSM 9990</strain>
    </source>
</reference>
<keyword evidence="7 13" id="KW-0068">Autocatalytic cleavage</keyword>
<keyword evidence="6 13" id="KW-0378">Hydrolase</keyword>
<name>A0A1I4VD84_9BACT</name>
<feature type="site" description="Cleavage; by autolysis" evidence="13">
    <location>
        <begin position="84"/>
        <end position="85"/>
    </location>
</feature>
<dbReference type="InterPro" id="IPR006197">
    <property type="entry name" value="Peptidase_S24_LexA"/>
</dbReference>
<evidence type="ECO:0000256" key="13">
    <source>
        <dbReference type="HAMAP-Rule" id="MF_00015"/>
    </source>
</evidence>
<keyword evidence="9 13" id="KW-0238">DNA-binding</keyword>
<evidence type="ECO:0000256" key="5">
    <source>
        <dbReference type="ARBA" id="ARBA00022763"/>
    </source>
</evidence>
<feature type="active site" description="For autocatalytic cleavage activity" evidence="13">
    <location>
        <position position="156"/>
    </location>
</feature>
<evidence type="ECO:0000256" key="9">
    <source>
        <dbReference type="ARBA" id="ARBA00023125"/>
    </source>
</evidence>
<evidence type="ECO:0000256" key="11">
    <source>
        <dbReference type="ARBA" id="ARBA00023204"/>
    </source>
</evidence>
<keyword evidence="18" id="KW-1185">Reference proteome</keyword>
<evidence type="ECO:0000256" key="2">
    <source>
        <dbReference type="ARBA" id="ARBA00011738"/>
    </source>
</evidence>
<dbReference type="EMBL" id="FOUU01000009">
    <property type="protein sequence ID" value="SFM99164.1"/>
    <property type="molecule type" value="Genomic_DNA"/>
</dbReference>
<evidence type="ECO:0000256" key="7">
    <source>
        <dbReference type="ARBA" id="ARBA00022813"/>
    </source>
</evidence>
<feature type="active site" description="For autocatalytic cleavage activity" evidence="13">
    <location>
        <position position="119"/>
    </location>
</feature>
<dbReference type="RefSeq" id="WP_093395837.1">
    <property type="nucleotide sequence ID" value="NZ_FOUU01000009.1"/>
</dbReference>
<gene>
    <name evidence="13" type="primary">lexA</name>
    <name evidence="17" type="ORF">SAMN05660836_02224</name>
</gene>
<organism evidence="17 18">
    <name type="scientific">Thermodesulforhabdus norvegica</name>
    <dbReference type="NCBI Taxonomy" id="39841"/>
    <lineage>
        <taxon>Bacteria</taxon>
        <taxon>Pseudomonadati</taxon>
        <taxon>Thermodesulfobacteriota</taxon>
        <taxon>Syntrophobacteria</taxon>
        <taxon>Syntrophobacterales</taxon>
        <taxon>Thermodesulforhabdaceae</taxon>
        <taxon>Thermodesulforhabdus</taxon>
    </lineage>
</organism>
<dbReference type="PANTHER" id="PTHR33516:SF2">
    <property type="entry name" value="LEXA REPRESSOR-RELATED"/>
    <property type="match status" value="1"/>
</dbReference>
<dbReference type="InterPro" id="IPR015927">
    <property type="entry name" value="Peptidase_S24_S26A/B/C"/>
</dbReference>
<dbReference type="PRINTS" id="PR00726">
    <property type="entry name" value="LEXASERPTASE"/>
</dbReference>
<evidence type="ECO:0000259" key="15">
    <source>
        <dbReference type="Pfam" id="PF00717"/>
    </source>
</evidence>
<dbReference type="InterPro" id="IPR036388">
    <property type="entry name" value="WH-like_DNA-bd_sf"/>
</dbReference>
<keyword evidence="4 13" id="KW-0235">DNA replication</keyword>
<dbReference type="SUPFAM" id="SSF46785">
    <property type="entry name" value="Winged helix' DNA-binding domain"/>
    <property type="match status" value="1"/>
</dbReference>
<comment type="subunit">
    <text evidence="2 13">Homodimer.</text>
</comment>
<accession>A0A1I4VD84</accession>
<dbReference type="FunFam" id="1.10.10.10:FF:000009">
    <property type="entry name" value="LexA repressor"/>
    <property type="match status" value="1"/>
</dbReference>
<feature type="DNA-binding region" description="H-T-H motif" evidence="13">
    <location>
        <begin position="28"/>
        <end position="48"/>
    </location>
</feature>
<evidence type="ECO:0000313" key="17">
    <source>
        <dbReference type="EMBL" id="SFM99164.1"/>
    </source>
</evidence>
<dbReference type="HAMAP" id="MF_00015">
    <property type="entry name" value="LexA"/>
    <property type="match status" value="1"/>
</dbReference>
<dbReference type="GO" id="GO:0006260">
    <property type="term" value="P:DNA replication"/>
    <property type="evidence" value="ECO:0007669"/>
    <property type="project" value="UniProtKB-UniRule"/>
</dbReference>
<dbReference type="STRING" id="39841.SAMN05660836_02224"/>
<dbReference type="InterPro" id="IPR050077">
    <property type="entry name" value="LexA_repressor"/>
</dbReference>
<evidence type="ECO:0000313" key="18">
    <source>
        <dbReference type="Proteomes" id="UP000199611"/>
    </source>
</evidence>
<dbReference type="GO" id="GO:0006281">
    <property type="term" value="P:DNA repair"/>
    <property type="evidence" value="ECO:0007669"/>
    <property type="project" value="UniProtKB-UniRule"/>
</dbReference>
<dbReference type="InterPro" id="IPR006199">
    <property type="entry name" value="LexA_DNA-bd_dom"/>
</dbReference>
<dbReference type="CDD" id="cd06529">
    <property type="entry name" value="S24_LexA-like"/>
    <property type="match status" value="1"/>
</dbReference>
<keyword evidence="8 13" id="KW-0805">Transcription regulation</keyword>
<keyword evidence="12 13" id="KW-0742">SOS response</keyword>
<evidence type="ECO:0000256" key="3">
    <source>
        <dbReference type="ARBA" id="ARBA00022491"/>
    </source>
</evidence>
<comment type="similarity">
    <text evidence="1 13 14">Belongs to the peptidase S24 family.</text>
</comment>
<dbReference type="FunFam" id="2.10.109.10:FF:000001">
    <property type="entry name" value="LexA repressor"/>
    <property type="match status" value="1"/>
</dbReference>
<dbReference type="InterPro" id="IPR006200">
    <property type="entry name" value="LexA"/>
</dbReference>
<dbReference type="Gene3D" id="2.10.109.10">
    <property type="entry name" value="Umud Fragment, subunit A"/>
    <property type="match status" value="1"/>
</dbReference>
<dbReference type="Gene3D" id="1.10.10.10">
    <property type="entry name" value="Winged helix-like DNA-binding domain superfamily/Winged helix DNA-binding domain"/>
    <property type="match status" value="1"/>
</dbReference>
<evidence type="ECO:0000256" key="4">
    <source>
        <dbReference type="ARBA" id="ARBA00022705"/>
    </source>
</evidence>
<evidence type="ECO:0000256" key="10">
    <source>
        <dbReference type="ARBA" id="ARBA00023163"/>
    </source>
</evidence>
<dbReference type="Pfam" id="PF01726">
    <property type="entry name" value="LexA_DNA_bind"/>
    <property type="match status" value="1"/>
</dbReference>
<feature type="domain" description="Peptidase S24/S26A/S26B/S26C" evidence="15">
    <location>
        <begin position="77"/>
        <end position="193"/>
    </location>
</feature>
<dbReference type="EC" id="3.4.21.88" evidence="13"/>
<keyword evidence="11 13" id="KW-0234">DNA repair</keyword>
<comment type="function">
    <text evidence="13">Represses a number of genes involved in the response to DNA damage (SOS response), including recA and lexA. In the presence of single-stranded DNA, RecA interacts with LexA causing an autocatalytic cleavage which disrupts the DNA-binding part of LexA, leading to derepression of the SOS regulon and eventually DNA repair.</text>
</comment>
<evidence type="ECO:0000256" key="6">
    <source>
        <dbReference type="ARBA" id="ARBA00022801"/>
    </source>
</evidence>
<evidence type="ECO:0000259" key="16">
    <source>
        <dbReference type="Pfam" id="PF01726"/>
    </source>
</evidence>
<dbReference type="PANTHER" id="PTHR33516">
    <property type="entry name" value="LEXA REPRESSOR"/>
    <property type="match status" value="1"/>
</dbReference>
<protein>
    <recommendedName>
        <fullName evidence="13">LexA repressor</fullName>
        <ecNumber evidence="13">3.4.21.88</ecNumber>
    </recommendedName>
</protein>
<dbReference type="SUPFAM" id="SSF51306">
    <property type="entry name" value="LexA/Signal peptidase"/>
    <property type="match status" value="1"/>
</dbReference>
<keyword evidence="5 13" id="KW-0227">DNA damage</keyword>
<keyword evidence="10 13" id="KW-0804">Transcription</keyword>
<evidence type="ECO:0000256" key="14">
    <source>
        <dbReference type="RuleBase" id="RU003991"/>
    </source>
</evidence>
<evidence type="ECO:0000256" key="1">
    <source>
        <dbReference type="ARBA" id="ARBA00007484"/>
    </source>
</evidence>
<dbReference type="GO" id="GO:0003677">
    <property type="term" value="F:DNA binding"/>
    <property type="evidence" value="ECO:0007669"/>
    <property type="project" value="UniProtKB-UniRule"/>
</dbReference>
<dbReference type="AlphaFoldDB" id="A0A1I4VD84"/>
<dbReference type="NCBIfam" id="TIGR00498">
    <property type="entry name" value="lexA"/>
    <property type="match status" value="1"/>
</dbReference>
<feature type="domain" description="LexA repressor DNA-binding" evidence="16">
    <location>
        <begin position="1"/>
        <end position="65"/>
    </location>
</feature>
<dbReference type="InterPro" id="IPR039418">
    <property type="entry name" value="LexA-like"/>
</dbReference>
<dbReference type="GO" id="GO:0004252">
    <property type="term" value="F:serine-type endopeptidase activity"/>
    <property type="evidence" value="ECO:0007669"/>
    <property type="project" value="UniProtKB-UniRule"/>
</dbReference>
<dbReference type="InterPro" id="IPR036390">
    <property type="entry name" value="WH_DNA-bd_sf"/>
</dbReference>
<evidence type="ECO:0000256" key="8">
    <source>
        <dbReference type="ARBA" id="ARBA00023015"/>
    </source>
</evidence>
<dbReference type="Pfam" id="PF00717">
    <property type="entry name" value="Peptidase_S24"/>
    <property type="match status" value="1"/>
</dbReference>
<comment type="catalytic activity">
    <reaction evidence="13">
        <text>Hydrolysis of Ala-|-Gly bond in repressor LexA.</text>
        <dbReference type="EC" id="3.4.21.88"/>
    </reaction>
</comment>
<dbReference type="OrthoDB" id="9802364at2"/>
<dbReference type="GO" id="GO:0045892">
    <property type="term" value="P:negative regulation of DNA-templated transcription"/>
    <property type="evidence" value="ECO:0007669"/>
    <property type="project" value="UniProtKB-UniRule"/>
</dbReference>
<sequence length="201" mass="22135">MKKLTRKQTEVLNFLIQYQKDHGFPPTIQEIMEKFGFSSPRTAASHLDSLEKKGAIRISRGKARGIEILTAPFGGVPLVGKIPAGFPEEAIEDFREVIPIDPGFFGSGVKFAVRVKGDSMEGAGIRDGDIVIIRQQSSAENGQIVAAIVDGEVTLKRIKKYPDGRVELRPENPSYRPLVFRHPQSPQIVGIMVGLIRKSSI</sequence>
<dbReference type="Proteomes" id="UP000199611">
    <property type="component" value="Unassembled WGS sequence"/>
</dbReference>
<evidence type="ECO:0000256" key="12">
    <source>
        <dbReference type="ARBA" id="ARBA00023236"/>
    </source>
</evidence>
<dbReference type="GO" id="GO:0006508">
    <property type="term" value="P:proteolysis"/>
    <property type="evidence" value="ECO:0007669"/>
    <property type="project" value="InterPro"/>
</dbReference>